<evidence type="ECO:0000313" key="2">
    <source>
        <dbReference type="EMBL" id="VAW23650.1"/>
    </source>
</evidence>
<feature type="domain" description="Hemerythrin-like" evidence="1">
    <location>
        <begin position="113"/>
        <end position="222"/>
    </location>
</feature>
<organism evidence="2">
    <name type="scientific">hydrothermal vent metagenome</name>
    <dbReference type="NCBI Taxonomy" id="652676"/>
    <lineage>
        <taxon>unclassified sequences</taxon>
        <taxon>metagenomes</taxon>
        <taxon>ecological metagenomes</taxon>
    </lineage>
</organism>
<sequence length="396" mass="46025">MSGITEHRKQHIEQLYQLFNGILAGSNLTGLVEENKQLIENTIPSDVVYLVDKLMLSGIPVGRLKKGINKLLNLLHRTIRSYPYHKPAKESFLGCLIEDNAQLDRRLKAMKPLIREVNKSSKNKNLLDDLKINLAGLHTFDKHYLIIENVLFPVLEKKWGEFRCVKVMWSFHDDIRKDLKAATRLLESGRFDLKQFNRLIGNLFFNMYAIVFREERILFPLVAETIPEETLNKLFHESLEIGFPYYQPEALPERPQYGKKSNEVDLQSGVLSPGQIRLLFNHLPVDITFVDENDKVRYFSTPEKRIFPRTKSIIGRDVKNCHPPESVHLVEQIVEAFKKGEKSVANFWIKTKSEYLLIRYIAVRDEHGNYKGVLEVSQEISEIQNISGEKRLLDWI</sequence>
<dbReference type="GO" id="GO:0005886">
    <property type="term" value="C:plasma membrane"/>
    <property type="evidence" value="ECO:0007669"/>
    <property type="project" value="TreeGrafter"/>
</dbReference>
<protein>
    <submittedName>
        <fullName evidence="2">Hemerythrin domain protein</fullName>
    </submittedName>
</protein>
<dbReference type="InterPro" id="IPR035965">
    <property type="entry name" value="PAS-like_dom_sf"/>
</dbReference>
<name>A0A3B0U3U5_9ZZZZ</name>
<dbReference type="Pfam" id="PF13596">
    <property type="entry name" value="PAS_10"/>
    <property type="match status" value="1"/>
</dbReference>
<proteinExistence type="predicted"/>
<dbReference type="Pfam" id="PF01814">
    <property type="entry name" value="Hemerythrin"/>
    <property type="match status" value="1"/>
</dbReference>
<dbReference type="PANTHER" id="PTHR39966:SF3">
    <property type="entry name" value="DUF438 DOMAIN-CONTAINING PROTEIN"/>
    <property type="match status" value="1"/>
</dbReference>
<dbReference type="EMBL" id="UOEP01000199">
    <property type="protein sequence ID" value="VAW23650.1"/>
    <property type="molecule type" value="Genomic_DNA"/>
</dbReference>
<accession>A0A3B0U3U5</accession>
<dbReference type="Gene3D" id="3.30.450.20">
    <property type="entry name" value="PAS domain"/>
    <property type="match status" value="1"/>
</dbReference>
<dbReference type="PANTHER" id="PTHR39966">
    <property type="entry name" value="BLL2471 PROTEIN-RELATED"/>
    <property type="match status" value="1"/>
</dbReference>
<dbReference type="AlphaFoldDB" id="A0A3B0U3U5"/>
<dbReference type="SUPFAM" id="SSF55785">
    <property type="entry name" value="PYP-like sensor domain (PAS domain)"/>
    <property type="match status" value="1"/>
</dbReference>
<dbReference type="InterPro" id="IPR012312">
    <property type="entry name" value="Hemerythrin-like"/>
</dbReference>
<dbReference type="Gene3D" id="1.20.120.520">
    <property type="entry name" value="nmb1532 protein domain like"/>
    <property type="match status" value="1"/>
</dbReference>
<reference evidence="2" key="1">
    <citation type="submission" date="2018-06" db="EMBL/GenBank/DDBJ databases">
        <authorList>
            <person name="Zhirakovskaya E."/>
        </authorList>
    </citation>
    <scope>NUCLEOTIDE SEQUENCE</scope>
</reference>
<evidence type="ECO:0000259" key="1">
    <source>
        <dbReference type="Pfam" id="PF01814"/>
    </source>
</evidence>
<gene>
    <name evidence="2" type="ORF">MNBD_BACTEROID01-1713</name>
</gene>